<evidence type="ECO:0000313" key="13">
    <source>
        <dbReference type="EMBL" id="AKN21460.1"/>
    </source>
</evidence>
<name>A0A0H3YEZ0_SCHMD</name>
<feature type="transmembrane region" description="Helical" evidence="10">
    <location>
        <begin position="233"/>
        <end position="258"/>
    </location>
</feature>
<keyword evidence="9" id="KW-0050">Antiport</keyword>
<dbReference type="Gene3D" id="6.10.140.1330">
    <property type="match status" value="1"/>
</dbReference>
<dbReference type="GO" id="GO:0098719">
    <property type="term" value="P:sodium ion import across plasma membrane"/>
    <property type="evidence" value="ECO:0007669"/>
    <property type="project" value="TreeGrafter"/>
</dbReference>
<evidence type="ECO:0000256" key="7">
    <source>
        <dbReference type="ARBA" id="ARBA00023136"/>
    </source>
</evidence>
<keyword evidence="6 9" id="KW-0406">Ion transport</keyword>
<feature type="transmembrane region" description="Helical" evidence="10">
    <location>
        <begin position="267"/>
        <end position="284"/>
    </location>
</feature>
<dbReference type="Pfam" id="PF00999">
    <property type="entry name" value="Na_H_Exchanger"/>
    <property type="match status" value="1"/>
</dbReference>
<reference evidence="13" key="1">
    <citation type="journal article" date="2015" name="Elife">
        <title>Stem cells and fluid flow drive cyst formation in an invertebrate excretory organ.</title>
        <authorList>
            <person name="Thi-Kim Vu H."/>
            <person name="Rink J.C."/>
            <person name="McKinney S.A."/>
            <person name="McClain M."/>
            <person name="Lakshmanaperumal N."/>
            <person name="Alexander R."/>
            <person name="Sanchez Alvarado A."/>
        </authorList>
    </citation>
    <scope>NUCLEOTIDE SEQUENCE</scope>
</reference>
<feature type="transmembrane region" description="Helical" evidence="10">
    <location>
        <begin position="93"/>
        <end position="112"/>
    </location>
</feature>
<dbReference type="GO" id="GO:0015386">
    <property type="term" value="F:potassium:proton antiporter activity"/>
    <property type="evidence" value="ECO:0007669"/>
    <property type="project" value="TreeGrafter"/>
</dbReference>
<evidence type="ECO:0000256" key="5">
    <source>
        <dbReference type="ARBA" id="ARBA00023053"/>
    </source>
</evidence>
<feature type="transmembrane region" description="Helical" evidence="10">
    <location>
        <begin position="290"/>
        <end position="307"/>
    </location>
</feature>
<dbReference type="InterPro" id="IPR004709">
    <property type="entry name" value="NaH_exchanger"/>
</dbReference>
<evidence type="ECO:0000256" key="4">
    <source>
        <dbReference type="ARBA" id="ARBA00022989"/>
    </source>
</evidence>
<keyword evidence="2 9" id="KW-0813">Transport</keyword>
<keyword evidence="3 9" id="KW-0812">Transmembrane</keyword>
<keyword evidence="11" id="KW-0732">Signal</keyword>
<gene>
    <name evidence="13" type="primary">slc9a-1</name>
</gene>
<evidence type="ECO:0000259" key="12">
    <source>
        <dbReference type="Pfam" id="PF00999"/>
    </source>
</evidence>
<feature type="transmembrane region" description="Helical" evidence="10">
    <location>
        <begin position="194"/>
        <end position="213"/>
    </location>
</feature>
<dbReference type="InterPro" id="IPR006153">
    <property type="entry name" value="Cation/H_exchanger_TM"/>
</dbReference>
<feature type="transmembrane region" description="Helical" evidence="10">
    <location>
        <begin position="61"/>
        <end position="81"/>
    </location>
</feature>
<dbReference type="AlphaFoldDB" id="A0A0H3YEZ0"/>
<feature type="transmembrane region" description="Helical" evidence="10">
    <location>
        <begin position="428"/>
        <end position="449"/>
    </location>
</feature>
<dbReference type="GO" id="GO:0051453">
    <property type="term" value="P:regulation of intracellular pH"/>
    <property type="evidence" value="ECO:0007669"/>
    <property type="project" value="TreeGrafter"/>
</dbReference>
<keyword evidence="8 9" id="KW-0739">Sodium transport</keyword>
<dbReference type="GO" id="GO:0005886">
    <property type="term" value="C:plasma membrane"/>
    <property type="evidence" value="ECO:0007669"/>
    <property type="project" value="TreeGrafter"/>
</dbReference>
<evidence type="ECO:0000256" key="8">
    <source>
        <dbReference type="ARBA" id="ARBA00023201"/>
    </source>
</evidence>
<keyword evidence="7 10" id="KW-0472">Membrane</keyword>
<feature type="chain" id="PRO_5005204046" description="Sodium/hydrogen exchanger" evidence="11">
    <location>
        <begin position="17"/>
        <end position="691"/>
    </location>
</feature>
<keyword evidence="4 10" id="KW-1133">Transmembrane helix</keyword>
<dbReference type="GO" id="GO:0015385">
    <property type="term" value="F:sodium:proton antiporter activity"/>
    <property type="evidence" value="ECO:0007669"/>
    <property type="project" value="InterPro"/>
</dbReference>
<feature type="transmembrane region" description="Helical" evidence="10">
    <location>
        <begin position="350"/>
        <end position="375"/>
    </location>
</feature>
<protein>
    <recommendedName>
        <fullName evidence="9">Sodium/hydrogen exchanger</fullName>
    </recommendedName>
</protein>
<feature type="transmembrane region" description="Helical" evidence="10">
    <location>
        <begin position="319"/>
        <end position="338"/>
    </location>
</feature>
<dbReference type="PRINTS" id="PR01084">
    <property type="entry name" value="NAHEXCHNGR"/>
</dbReference>
<dbReference type="EMBL" id="KT163510">
    <property type="protein sequence ID" value="AKN21460.1"/>
    <property type="molecule type" value="mRNA"/>
</dbReference>
<evidence type="ECO:0000256" key="6">
    <source>
        <dbReference type="ARBA" id="ARBA00023065"/>
    </source>
</evidence>
<evidence type="ECO:0000256" key="2">
    <source>
        <dbReference type="ARBA" id="ARBA00022448"/>
    </source>
</evidence>
<feature type="transmembrane region" description="Helical" evidence="10">
    <location>
        <begin position="35"/>
        <end position="54"/>
    </location>
</feature>
<evidence type="ECO:0000256" key="11">
    <source>
        <dbReference type="SAM" id="SignalP"/>
    </source>
</evidence>
<sequence length="691" mass="78697">MIAIFIVLMVFGCVHCSSDHNSTTIQVAQWDVKETGKYIVFSLFIFFVSLGKLCYMKFKFISAYIPESFLLILLGILTGFICHEVELDVSVKLTPELFFLILLPPIVLDSAYQMYNRTFGNILGIVLIFAVFGTILSFAIIGMSLFGLQKLNNNFLPDVNDKLMAILLFSSFIVAVDPVAVLAIFKDLKVDKELYYMIFGESLLNDAVTIVLYDIIKELMIIGDTNVKNISLGFVSFFTVSLGGLLVGVITGVLSVLLTRFQSKREIHCVMIIATAYLSYIIAYSIHWSGIMSIIGCGIVQAAYGFRNIEKSMQLTVRNFVELTAGVSESIIFVYLGIEFFKVEKVFDHIEFQISAFFLCLIARFIVIFVLRLLINFAKVDQRKISWTEMFIAAYGGLRGAVAFSLATLIIPEIVWKGDTENRKEMKMLFVKTTLMIIILTVAVMGTTIKPLAKLLKVKSEEKKILSVYNELNNAVIENLTATLEGIIDQKGRNSYLIQLANFDNLYIRPWLVNEPCDNKVFKILKRLEQVSLALHYANLDGEYAQRKLTNIPKGLWPKLKENEQDERSIDNKVIELIRKTSKSVKKAASMNLEPKKQQYIDTLEKNFNNRLTNVIRRRQTCCQMTQKVELPSTIFSLIPFENNWKTIFENEEFQENPMALKRVVASFRVNKGFLADEYDIEMSEKNKTDK</sequence>
<organism evidence="13">
    <name type="scientific">Schmidtea mediterranea</name>
    <name type="common">Freshwater planarian flatworm</name>
    <dbReference type="NCBI Taxonomy" id="79327"/>
    <lineage>
        <taxon>Eukaryota</taxon>
        <taxon>Metazoa</taxon>
        <taxon>Spiralia</taxon>
        <taxon>Lophotrochozoa</taxon>
        <taxon>Platyhelminthes</taxon>
        <taxon>Rhabditophora</taxon>
        <taxon>Seriata</taxon>
        <taxon>Tricladida</taxon>
        <taxon>Continenticola</taxon>
        <taxon>Geoplanoidea</taxon>
        <taxon>Dugesiidae</taxon>
        <taxon>Schmidtea</taxon>
    </lineage>
</organism>
<feature type="transmembrane region" description="Helical" evidence="10">
    <location>
        <begin position="163"/>
        <end position="185"/>
    </location>
</feature>
<evidence type="ECO:0000256" key="10">
    <source>
        <dbReference type="SAM" id="Phobius"/>
    </source>
</evidence>
<evidence type="ECO:0000256" key="9">
    <source>
        <dbReference type="RuleBase" id="RU003722"/>
    </source>
</evidence>
<proteinExistence type="evidence at transcript level"/>
<dbReference type="PANTHER" id="PTHR10110">
    <property type="entry name" value="SODIUM/HYDROGEN EXCHANGER"/>
    <property type="match status" value="1"/>
</dbReference>
<dbReference type="InterPro" id="IPR018422">
    <property type="entry name" value="Cation/H_exchanger_CPA1"/>
</dbReference>
<comment type="subcellular location">
    <subcellularLocation>
        <location evidence="1">Membrane</location>
        <topology evidence="1">Multi-pass membrane protein</topology>
    </subcellularLocation>
</comment>
<dbReference type="NCBIfam" id="TIGR00840">
    <property type="entry name" value="b_cpa1"/>
    <property type="match status" value="1"/>
</dbReference>
<evidence type="ECO:0000256" key="3">
    <source>
        <dbReference type="ARBA" id="ARBA00022692"/>
    </source>
</evidence>
<feature type="transmembrane region" description="Helical" evidence="10">
    <location>
        <begin position="119"/>
        <end position="143"/>
    </location>
</feature>
<feature type="domain" description="Cation/H+ exchanger transmembrane" evidence="12">
    <location>
        <begin position="49"/>
        <end position="454"/>
    </location>
</feature>
<evidence type="ECO:0000256" key="1">
    <source>
        <dbReference type="ARBA" id="ARBA00004141"/>
    </source>
</evidence>
<feature type="signal peptide" evidence="11">
    <location>
        <begin position="1"/>
        <end position="16"/>
    </location>
</feature>
<keyword evidence="5" id="KW-0915">Sodium</keyword>
<dbReference type="PANTHER" id="PTHR10110:SF126">
    <property type="entry name" value="NA(+)_H(+) EXCHANGER PROTEIN 7"/>
    <property type="match status" value="1"/>
</dbReference>
<comment type="similarity">
    <text evidence="9">Belongs to the monovalent cation:proton antiporter 1 (CPA1) transporter (TC 2.A.36) family.</text>
</comment>
<dbReference type="OrthoDB" id="196264at2759"/>
<accession>A0A0H3YEZ0</accession>